<proteinExistence type="predicted"/>
<name>E6ZM01_SPORE</name>
<gene>
    <name evidence="2" type="ORF">sr06019</name>
</gene>
<evidence type="ECO:0000313" key="2">
    <source>
        <dbReference type="EMBL" id="CBQ68258.1"/>
    </source>
</evidence>
<keyword evidence="3" id="KW-1185">Reference proteome</keyword>
<dbReference type="HOGENOM" id="CLU_1200474_0_0_1"/>
<organism evidence="2 3">
    <name type="scientific">Sporisorium reilianum (strain SRZ2)</name>
    <name type="common">Maize head smut fungus</name>
    <dbReference type="NCBI Taxonomy" id="999809"/>
    <lineage>
        <taxon>Eukaryota</taxon>
        <taxon>Fungi</taxon>
        <taxon>Dikarya</taxon>
        <taxon>Basidiomycota</taxon>
        <taxon>Ustilaginomycotina</taxon>
        <taxon>Ustilaginomycetes</taxon>
        <taxon>Ustilaginales</taxon>
        <taxon>Ustilaginaceae</taxon>
        <taxon>Sporisorium</taxon>
    </lineage>
</organism>
<evidence type="ECO:0000313" key="3">
    <source>
        <dbReference type="Proteomes" id="UP000008867"/>
    </source>
</evidence>
<reference evidence="2 3" key="1">
    <citation type="journal article" date="2010" name="Science">
        <title>Pathogenicity determinants in smut fungi revealed by genome comparison.</title>
        <authorList>
            <person name="Schirawski J."/>
            <person name="Mannhaupt G."/>
            <person name="Muench K."/>
            <person name="Brefort T."/>
            <person name="Schipper K."/>
            <person name="Doehlemann G."/>
            <person name="Di Stasio M."/>
            <person name="Roessel N."/>
            <person name="Mendoza-Mendoza A."/>
            <person name="Pester D."/>
            <person name="Mueller O."/>
            <person name="Winterberg B."/>
            <person name="Meyer E."/>
            <person name="Ghareeb H."/>
            <person name="Wollenberg T."/>
            <person name="Muensterkoetter M."/>
            <person name="Wong P."/>
            <person name="Walter M."/>
            <person name="Stukenbrock E."/>
            <person name="Gueldener U."/>
            <person name="Kahmann R."/>
        </authorList>
    </citation>
    <scope>NUCLEOTIDE SEQUENCE [LARGE SCALE GENOMIC DNA]</scope>
    <source>
        <strain evidence="3">SRZ2</strain>
    </source>
</reference>
<protein>
    <submittedName>
        <fullName evidence="2">Uncharacterized protein</fullName>
    </submittedName>
</protein>
<feature type="compositionally biased region" description="Polar residues" evidence="1">
    <location>
        <begin position="34"/>
        <end position="59"/>
    </location>
</feature>
<evidence type="ECO:0000256" key="1">
    <source>
        <dbReference type="SAM" id="MobiDB-lite"/>
    </source>
</evidence>
<dbReference type="AlphaFoldDB" id="E6ZM01"/>
<sequence>MDLTDLAAAAATKWKRDAGVVAAKRCQSERKSSVGESESQQPNKSVWNPRSNSFSAPQSTAPPPACLSAWKRLKVPVVCTIKSLDPPSTVARQIQPASLVTTVDPAPTLWAPSVPLQGPARLRPLAEPVEHLNPAPSSSRAFRDLRVSVLFAHCIRETGTLIALAQVRRRSPWPKLGATYTSASDRNLASPFRLSPRLLGWMALASSGADGVDQRFPDYSALFSWGQFDAQ</sequence>
<dbReference type="EMBL" id="FQ311431">
    <property type="protein sequence ID" value="CBQ68258.1"/>
    <property type="molecule type" value="Genomic_DNA"/>
</dbReference>
<dbReference type="Proteomes" id="UP000008867">
    <property type="component" value="Chromosome 10"/>
</dbReference>
<accession>E6ZM01</accession>
<feature type="region of interest" description="Disordered" evidence="1">
    <location>
        <begin position="12"/>
        <end position="61"/>
    </location>
</feature>
<dbReference type="VEuPathDB" id="FungiDB:sr06019"/>